<reference evidence="5" key="1">
    <citation type="journal article" date="2020" name="Stud. Mycol.">
        <title>101 Dothideomycetes genomes: a test case for predicting lifestyles and emergence of pathogens.</title>
        <authorList>
            <person name="Haridas S."/>
            <person name="Albert R."/>
            <person name="Binder M."/>
            <person name="Bloem J."/>
            <person name="Labutti K."/>
            <person name="Salamov A."/>
            <person name="Andreopoulos B."/>
            <person name="Baker S."/>
            <person name="Barry K."/>
            <person name="Bills G."/>
            <person name="Bluhm B."/>
            <person name="Cannon C."/>
            <person name="Castanera R."/>
            <person name="Culley D."/>
            <person name="Daum C."/>
            <person name="Ezra D."/>
            <person name="Gonzalez J."/>
            <person name="Henrissat B."/>
            <person name="Kuo A."/>
            <person name="Liang C."/>
            <person name="Lipzen A."/>
            <person name="Lutzoni F."/>
            <person name="Magnuson J."/>
            <person name="Mondo S."/>
            <person name="Nolan M."/>
            <person name="Ohm R."/>
            <person name="Pangilinan J."/>
            <person name="Park H.-J."/>
            <person name="Ramirez L."/>
            <person name="Alfaro M."/>
            <person name="Sun H."/>
            <person name="Tritt A."/>
            <person name="Yoshinaga Y."/>
            <person name="Zwiers L.-H."/>
            <person name="Turgeon B."/>
            <person name="Goodwin S."/>
            <person name="Spatafora J."/>
            <person name="Crous P."/>
            <person name="Grigoriev I."/>
        </authorList>
    </citation>
    <scope>NUCLEOTIDE SEQUENCE</scope>
    <source>
        <strain evidence="5">CBS 269.34</strain>
    </source>
</reference>
<feature type="DNA-binding region" description="HMG box" evidence="2">
    <location>
        <begin position="345"/>
        <end position="414"/>
    </location>
</feature>
<dbReference type="Proteomes" id="UP000799750">
    <property type="component" value="Unassembled WGS sequence"/>
</dbReference>
<feature type="region of interest" description="Disordered" evidence="3">
    <location>
        <begin position="237"/>
        <end position="350"/>
    </location>
</feature>
<keyword evidence="2" id="KW-0539">Nucleus</keyword>
<accession>A0A6A6QJE8</accession>
<protein>
    <recommendedName>
        <fullName evidence="4">HMG box domain-containing protein</fullName>
    </recommendedName>
</protein>
<evidence type="ECO:0000256" key="1">
    <source>
        <dbReference type="ARBA" id="ARBA00023125"/>
    </source>
</evidence>
<feature type="region of interest" description="Disordered" evidence="3">
    <location>
        <begin position="452"/>
        <end position="478"/>
    </location>
</feature>
<dbReference type="PANTHER" id="PTHR48112:SF22">
    <property type="entry name" value="MITOCHONDRIAL TRANSCRIPTION FACTOR A, ISOFORM B"/>
    <property type="match status" value="1"/>
</dbReference>
<feature type="compositionally biased region" description="Basic and acidic residues" evidence="3">
    <location>
        <begin position="237"/>
        <end position="250"/>
    </location>
</feature>
<feature type="compositionally biased region" description="Low complexity" evidence="3">
    <location>
        <begin position="37"/>
        <end position="51"/>
    </location>
</feature>
<feature type="compositionally biased region" description="Basic residues" evidence="3">
    <location>
        <begin position="251"/>
        <end position="261"/>
    </location>
</feature>
<dbReference type="GO" id="GO:0005634">
    <property type="term" value="C:nucleus"/>
    <property type="evidence" value="ECO:0007669"/>
    <property type="project" value="UniProtKB-UniRule"/>
</dbReference>
<dbReference type="AlphaFoldDB" id="A0A6A6QJE8"/>
<evidence type="ECO:0000256" key="3">
    <source>
        <dbReference type="SAM" id="MobiDB-lite"/>
    </source>
</evidence>
<dbReference type="PROSITE" id="PS50118">
    <property type="entry name" value="HMG_BOX_2"/>
    <property type="match status" value="1"/>
</dbReference>
<organism evidence="5 6">
    <name type="scientific">Lophium mytilinum</name>
    <dbReference type="NCBI Taxonomy" id="390894"/>
    <lineage>
        <taxon>Eukaryota</taxon>
        <taxon>Fungi</taxon>
        <taxon>Dikarya</taxon>
        <taxon>Ascomycota</taxon>
        <taxon>Pezizomycotina</taxon>
        <taxon>Dothideomycetes</taxon>
        <taxon>Pleosporomycetidae</taxon>
        <taxon>Mytilinidiales</taxon>
        <taxon>Mytilinidiaceae</taxon>
        <taxon>Lophium</taxon>
    </lineage>
</organism>
<evidence type="ECO:0000259" key="4">
    <source>
        <dbReference type="PROSITE" id="PS50118"/>
    </source>
</evidence>
<dbReference type="InterPro" id="IPR036910">
    <property type="entry name" value="HMG_box_dom_sf"/>
</dbReference>
<proteinExistence type="predicted"/>
<evidence type="ECO:0000313" key="6">
    <source>
        <dbReference type="Proteomes" id="UP000799750"/>
    </source>
</evidence>
<gene>
    <name evidence="5" type="ORF">BU16DRAFT_621309</name>
</gene>
<dbReference type="InterPro" id="IPR050342">
    <property type="entry name" value="HMGB"/>
</dbReference>
<dbReference type="SMART" id="SM00398">
    <property type="entry name" value="HMG"/>
    <property type="match status" value="1"/>
</dbReference>
<dbReference type="Pfam" id="PF00505">
    <property type="entry name" value="HMG_box"/>
    <property type="match status" value="1"/>
</dbReference>
<dbReference type="OrthoDB" id="1919336at2759"/>
<dbReference type="InterPro" id="IPR009071">
    <property type="entry name" value="HMG_box_dom"/>
</dbReference>
<name>A0A6A6QJE8_9PEZI</name>
<dbReference type="SUPFAM" id="SSF47095">
    <property type="entry name" value="HMG-box"/>
    <property type="match status" value="1"/>
</dbReference>
<evidence type="ECO:0000256" key="2">
    <source>
        <dbReference type="PROSITE-ProRule" id="PRU00267"/>
    </source>
</evidence>
<dbReference type="PANTHER" id="PTHR48112">
    <property type="entry name" value="HIGH MOBILITY GROUP PROTEIN DSP1"/>
    <property type="match status" value="1"/>
</dbReference>
<sequence>MDPPQPPRRKQFRPPQQYLSTYALSPHAHHPPLADHQQQQPGPAHAHFSPAFAPPPIPTPTPQYFPPPALAYAQPPPPPPPPQDPAVYNTGFRPPPLQWPQSIPAHSLRLMREYTTICNSPGVQSQGAVALADFKVFGMGVITLHHKIEDMYRALWQRAGEEARRDVGWDWVAEAEEGEWGIEKQFRRAKAEVEVREPVQVPVQERPKMKKSVTARGPDGEGEMEWVFDGVRWRPVGREGGEVKRDGEGGHRRRESGHHGVRNGERGSAKGPPIGLFPPPAVAGSKIHSHGQELPKKVRKHRAKEVDGTHGAAQDTGGVASALEASGVKQKHRRKSQKMRDPDAPKHPKSAFIFFNSTENRQKLKDENPEMVFKDIGALMGERWKTMPAAEREGYEKQAAEEKEKYLAAKAAYIPKVSADAKTTGLSAKTTGSNVRTPGSSVKTPKSVITMEDQDATPSWPHVKTTSNGKASGILGQIPHRVPNYMSGVPRVLPSNDMDVDMTDG</sequence>
<feature type="region of interest" description="Disordered" evidence="3">
    <location>
        <begin position="1"/>
        <end position="86"/>
    </location>
</feature>
<dbReference type="EMBL" id="MU004195">
    <property type="protein sequence ID" value="KAF2491803.1"/>
    <property type="molecule type" value="Genomic_DNA"/>
</dbReference>
<dbReference type="Gene3D" id="1.10.30.10">
    <property type="entry name" value="High mobility group box domain"/>
    <property type="match status" value="1"/>
</dbReference>
<keyword evidence="6" id="KW-1185">Reference proteome</keyword>
<evidence type="ECO:0000313" key="5">
    <source>
        <dbReference type="EMBL" id="KAF2491803.1"/>
    </source>
</evidence>
<dbReference type="GO" id="GO:0003677">
    <property type="term" value="F:DNA binding"/>
    <property type="evidence" value="ECO:0007669"/>
    <property type="project" value="UniProtKB-UniRule"/>
</dbReference>
<keyword evidence="1 2" id="KW-0238">DNA-binding</keyword>
<feature type="compositionally biased region" description="Pro residues" evidence="3">
    <location>
        <begin position="52"/>
        <end position="84"/>
    </location>
</feature>
<feature type="domain" description="HMG box" evidence="4">
    <location>
        <begin position="345"/>
        <end position="414"/>
    </location>
</feature>